<dbReference type="PANTHER" id="PTHR30461">
    <property type="entry name" value="DNA-INVERTASE FROM LAMBDOID PROPHAGE"/>
    <property type="match status" value="1"/>
</dbReference>
<evidence type="ECO:0000259" key="1">
    <source>
        <dbReference type="PROSITE" id="PS51737"/>
    </source>
</evidence>
<evidence type="ECO:0000313" key="2">
    <source>
        <dbReference type="EMBL" id="MBD2862491.1"/>
    </source>
</evidence>
<evidence type="ECO:0000313" key="3">
    <source>
        <dbReference type="Proteomes" id="UP000639396"/>
    </source>
</evidence>
<proteinExistence type="predicted"/>
<dbReference type="GO" id="GO:0000150">
    <property type="term" value="F:DNA strand exchange activity"/>
    <property type="evidence" value="ECO:0007669"/>
    <property type="project" value="InterPro"/>
</dbReference>
<dbReference type="GO" id="GO:0003677">
    <property type="term" value="F:DNA binding"/>
    <property type="evidence" value="ECO:0007669"/>
    <property type="project" value="InterPro"/>
</dbReference>
<dbReference type="InterPro" id="IPR038109">
    <property type="entry name" value="DNA_bind_recomb_sf"/>
</dbReference>
<dbReference type="AlphaFoldDB" id="A0A927CA28"/>
<dbReference type="InterPro" id="IPR050639">
    <property type="entry name" value="SSR_resolvase"/>
</dbReference>
<reference evidence="2" key="1">
    <citation type="submission" date="2020-09" db="EMBL/GenBank/DDBJ databases">
        <title>A novel bacterium of genus Paenibacillus, isolated from South China Sea.</title>
        <authorList>
            <person name="Huang H."/>
            <person name="Mo K."/>
            <person name="Hu Y."/>
        </authorList>
    </citation>
    <scope>NUCLEOTIDE SEQUENCE</scope>
    <source>
        <strain evidence="2">IB182363</strain>
    </source>
</reference>
<dbReference type="Pfam" id="PF07508">
    <property type="entry name" value="Recombinase"/>
    <property type="match status" value="1"/>
</dbReference>
<dbReference type="Proteomes" id="UP000639396">
    <property type="component" value="Unassembled WGS sequence"/>
</dbReference>
<keyword evidence="3" id="KW-1185">Reference proteome</keyword>
<dbReference type="Gene3D" id="3.90.1750.20">
    <property type="entry name" value="Putative Large Serine Recombinase, Chain B, Domain 2"/>
    <property type="match status" value="1"/>
</dbReference>
<dbReference type="RefSeq" id="WP_190927483.1">
    <property type="nucleotide sequence ID" value="NZ_JACXJA010000012.1"/>
</dbReference>
<comment type="caution">
    <text evidence="2">The sequence shown here is derived from an EMBL/GenBank/DDBJ whole genome shotgun (WGS) entry which is preliminary data.</text>
</comment>
<gene>
    <name evidence="2" type="ORF">IDH45_10905</name>
</gene>
<feature type="domain" description="Recombinase" evidence="1">
    <location>
        <begin position="1"/>
        <end position="113"/>
    </location>
</feature>
<dbReference type="PANTHER" id="PTHR30461:SF23">
    <property type="entry name" value="DNA RECOMBINASE-RELATED"/>
    <property type="match status" value="1"/>
</dbReference>
<protein>
    <submittedName>
        <fullName evidence="2">Recombinase family protein</fullName>
    </submittedName>
</protein>
<name>A0A927CA28_9BACL</name>
<dbReference type="InterPro" id="IPR011109">
    <property type="entry name" value="DNA_bind_recombinase_dom"/>
</dbReference>
<organism evidence="2 3">
    <name type="scientific">Paenibacillus oceani</name>
    <dbReference type="NCBI Taxonomy" id="2772510"/>
    <lineage>
        <taxon>Bacteria</taxon>
        <taxon>Bacillati</taxon>
        <taxon>Bacillota</taxon>
        <taxon>Bacilli</taxon>
        <taxon>Bacillales</taxon>
        <taxon>Paenibacillaceae</taxon>
        <taxon>Paenibacillus</taxon>
    </lineage>
</organism>
<accession>A0A927CA28</accession>
<dbReference type="EMBL" id="JACXJA010000012">
    <property type="protein sequence ID" value="MBD2862491.1"/>
    <property type="molecule type" value="Genomic_DNA"/>
</dbReference>
<sequence>MVKRIFKEYLSGTGVDIISKYLYSEGQPSPAQIACKSNGLDKWHGTTILKFLRNPNYVGDLVHGRETRKSVTSKRRDVISADKWIVVSDVHEPIVSRDDFNEVQSLLAQRKRDSTAPKKHLLPMSHIVPIAALVCGTKRI</sequence>
<dbReference type="PROSITE" id="PS51737">
    <property type="entry name" value="RECOMBINASE_DNA_BIND"/>
    <property type="match status" value="1"/>
</dbReference>